<sequence>MVDAATTKKSTSISCAPPELETLTPDDVRLINLSVPALLVLLLLLPLLLPFVELEIFDKYVGDRFGQPGYPILRPDIQKVGKRKHYQLPGNINRLSRGRFIKET</sequence>
<dbReference type="AlphaFoldDB" id="A0A915KJI3"/>
<dbReference type="Proteomes" id="UP000887565">
    <property type="component" value="Unplaced"/>
</dbReference>
<protein>
    <submittedName>
        <fullName evidence="3">Uncharacterized protein</fullName>
    </submittedName>
</protein>
<evidence type="ECO:0000256" key="1">
    <source>
        <dbReference type="SAM" id="Phobius"/>
    </source>
</evidence>
<evidence type="ECO:0000313" key="2">
    <source>
        <dbReference type="Proteomes" id="UP000887565"/>
    </source>
</evidence>
<reference evidence="3" key="1">
    <citation type="submission" date="2022-11" db="UniProtKB">
        <authorList>
            <consortium name="WormBaseParasite"/>
        </authorList>
    </citation>
    <scope>IDENTIFICATION</scope>
</reference>
<feature type="transmembrane region" description="Helical" evidence="1">
    <location>
        <begin position="30"/>
        <end position="49"/>
    </location>
</feature>
<organism evidence="2 3">
    <name type="scientific">Romanomermis culicivorax</name>
    <name type="common">Nematode worm</name>
    <dbReference type="NCBI Taxonomy" id="13658"/>
    <lineage>
        <taxon>Eukaryota</taxon>
        <taxon>Metazoa</taxon>
        <taxon>Ecdysozoa</taxon>
        <taxon>Nematoda</taxon>
        <taxon>Enoplea</taxon>
        <taxon>Dorylaimia</taxon>
        <taxon>Mermithida</taxon>
        <taxon>Mermithoidea</taxon>
        <taxon>Mermithidae</taxon>
        <taxon>Romanomermis</taxon>
    </lineage>
</organism>
<keyword evidence="2" id="KW-1185">Reference proteome</keyword>
<keyword evidence="1" id="KW-1133">Transmembrane helix</keyword>
<keyword evidence="1" id="KW-0472">Membrane</keyword>
<proteinExistence type="predicted"/>
<name>A0A915KJI3_ROMCU</name>
<evidence type="ECO:0000313" key="3">
    <source>
        <dbReference type="WBParaSite" id="nRc.2.0.1.t38029-RA"/>
    </source>
</evidence>
<keyword evidence="1" id="KW-0812">Transmembrane</keyword>
<accession>A0A915KJI3</accession>
<dbReference type="WBParaSite" id="nRc.2.0.1.t38029-RA">
    <property type="protein sequence ID" value="nRc.2.0.1.t38029-RA"/>
    <property type="gene ID" value="nRc.2.0.1.g38029"/>
</dbReference>